<organism evidence="18 19">
    <name type="scientific">Pseudoxanthomonas winnipegensis</name>
    <dbReference type="NCBI Taxonomy" id="2480810"/>
    <lineage>
        <taxon>Bacteria</taxon>
        <taxon>Pseudomonadati</taxon>
        <taxon>Pseudomonadota</taxon>
        <taxon>Gammaproteobacteria</taxon>
        <taxon>Lysobacterales</taxon>
        <taxon>Lysobacteraceae</taxon>
        <taxon>Pseudoxanthomonas</taxon>
    </lineage>
</organism>
<evidence type="ECO:0000256" key="9">
    <source>
        <dbReference type="ARBA" id="ARBA00023077"/>
    </source>
</evidence>
<evidence type="ECO:0000256" key="6">
    <source>
        <dbReference type="ARBA" id="ARBA00022729"/>
    </source>
</evidence>
<proteinExistence type="inferred from homology"/>
<feature type="signal peptide" evidence="15">
    <location>
        <begin position="1"/>
        <end position="23"/>
    </location>
</feature>
<evidence type="ECO:0000256" key="4">
    <source>
        <dbReference type="ARBA" id="ARBA00022496"/>
    </source>
</evidence>
<feature type="domain" description="TonB-dependent receptor-like beta-barrel" evidence="16">
    <location>
        <begin position="275"/>
        <end position="730"/>
    </location>
</feature>
<dbReference type="AlphaFoldDB" id="A0A4Q8LW43"/>
<keyword evidence="3 12" id="KW-1134">Transmembrane beta strand</keyword>
<keyword evidence="5 12" id="KW-0812">Transmembrane</keyword>
<comment type="caution">
    <text evidence="18">The sequence shown here is derived from an EMBL/GenBank/DDBJ whole genome shotgun (WGS) entry which is preliminary data.</text>
</comment>
<evidence type="ECO:0000256" key="10">
    <source>
        <dbReference type="ARBA" id="ARBA00023136"/>
    </source>
</evidence>
<dbReference type="InterPro" id="IPR036942">
    <property type="entry name" value="Beta-barrel_TonB_sf"/>
</dbReference>
<dbReference type="Gene3D" id="2.40.170.20">
    <property type="entry name" value="TonB-dependent receptor, beta-barrel domain"/>
    <property type="match status" value="1"/>
</dbReference>
<name>A0A4Q8LW43_9GAMM</name>
<dbReference type="SUPFAM" id="SSF56935">
    <property type="entry name" value="Porins"/>
    <property type="match status" value="1"/>
</dbReference>
<keyword evidence="7" id="KW-0408">Iron</keyword>
<keyword evidence="18" id="KW-0675">Receptor</keyword>
<dbReference type="InterPro" id="IPR000531">
    <property type="entry name" value="Beta-barrel_TonB"/>
</dbReference>
<evidence type="ECO:0000256" key="11">
    <source>
        <dbReference type="ARBA" id="ARBA00023237"/>
    </source>
</evidence>
<dbReference type="Pfam" id="PF00593">
    <property type="entry name" value="TonB_dep_Rec_b-barrel"/>
    <property type="match status" value="1"/>
</dbReference>
<evidence type="ECO:0000256" key="8">
    <source>
        <dbReference type="ARBA" id="ARBA00023065"/>
    </source>
</evidence>
<comment type="similarity">
    <text evidence="12 13">Belongs to the TonB-dependent receptor family.</text>
</comment>
<keyword evidence="2 12" id="KW-0813">Transport</keyword>
<evidence type="ECO:0000313" key="18">
    <source>
        <dbReference type="EMBL" id="TAA35513.1"/>
    </source>
</evidence>
<reference evidence="18 19" key="1">
    <citation type="submission" date="2019-02" db="EMBL/GenBank/DDBJ databases">
        <title>WGS of Pseudoxanthomonas species novum from clinical isolates.</title>
        <authorList>
            <person name="Bernier A.-M."/>
            <person name="Bernard K."/>
            <person name="Vachon A."/>
        </authorList>
    </citation>
    <scope>NUCLEOTIDE SEQUENCE [LARGE SCALE GENOMIC DNA]</scope>
    <source>
        <strain evidence="18 19">NML140781</strain>
    </source>
</reference>
<keyword evidence="4" id="KW-0410">Iron transport</keyword>
<sequence>MNRALLSLAVTAALYATAGAAFAQDATGTDAGQRSSVTTTSNTTNSNATQRARQLDAVKVTGSSLSLGNGNMQVQDAPKAVSTIGREAILQAAPGANFTQMLTSIPGAISATNDVTGLNDGNFTVRGFPADEVGVTVNGVPINDSGNYKMYATEYGDTENMGDITVEQGYPSVTSPVIGAAGGNIAWVTVDPTTEAGLDLSQSFGSNNYKRTFLRYNTGDTGPVRSWISYSNNQTDLWRGAGQSKVTKIDAKSVWTLDEGDSITGSVQYNREVKNNYRNLTKAQIAANGYDFGYVESYKSANAGDWVGTQVNPFRSWIASLDGEFTLSDSLHLSVVPYFVYGYGGGSYGYAKTYVFFTSDTFRPGLHVKFKQDFGMNDSLEYGVLAERPRQQGSNVFIPADPQGNPADVWGHDSQYYYKNANGSPQVAYRFYSTTPTYRAFATNTWTPNDQWTLTVGGAYTWVQRKGWYSTWPGANRGINVTTPANSTLYAEGANTYKKFTPTAGVKFQLDEQNQFFLGVGKAYRAPINTSALYDFWNAAYANAIGSQTSISDAEPEQSVTADLGWRYYGDKLSTVLDLYATNFDHKQFSGTDPVTRAPVYYQLGSVQMRGVNTELSYKFDDMWSVYASYAYNKSEMKSDVSLGATTYATDGKTLVNAPKNVGYASVNFTDQALWASLSVNAQSAIWGTFLNYSGSDAGGFATVNLNGGYNFQDFGGLKKPYVKVNVFNLGNRKALMYSATTALSTTASAAAWQLLQDRTLMVTFGGSFAL</sequence>
<feature type="region of interest" description="Disordered" evidence="14">
    <location>
        <begin position="26"/>
        <end position="48"/>
    </location>
</feature>
<evidence type="ECO:0000259" key="16">
    <source>
        <dbReference type="Pfam" id="PF00593"/>
    </source>
</evidence>
<evidence type="ECO:0000259" key="17">
    <source>
        <dbReference type="Pfam" id="PF07715"/>
    </source>
</evidence>
<feature type="domain" description="TonB-dependent receptor plug" evidence="17">
    <location>
        <begin position="74"/>
        <end position="175"/>
    </location>
</feature>
<dbReference type="InterPro" id="IPR039426">
    <property type="entry name" value="TonB-dep_rcpt-like"/>
</dbReference>
<evidence type="ECO:0000256" key="14">
    <source>
        <dbReference type="SAM" id="MobiDB-lite"/>
    </source>
</evidence>
<dbReference type="PROSITE" id="PS52016">
    <property type="entry name" value="TONB_DEPENDENT_REC_3"/>
    <property type="match status" value="1"/>
</dbReference>
<evidence type="ECO:0000256" key="15">
    <source>
        <dbReference type="SAM" id="SignalP"/>
    </source>
</evidence>
<dbReference type="Gene3D" id="2.170.130.10">
    <property type="entry name" value="TonB-dependent receptor, plug domain"/>
    <property type="match status" value="1"/>
</dbReference>
<keyword evidence="6 15" id="KW-0732">Signal</keyword>
<comment type="subcellular location">
    <subcellularLocation>
        <location evidence="1 12">Cell outer membrane</location>
        <topology evidence="1 12">Multi-pass membrane protein</topology>
    </subcellularLocation>
</comment>
<evidence type="ECO:0000256" key="3">
    <source>
        <dbReference type="ARBA" id="ARBA00022452"/>
    </source>
</evidence>
<dbReference type="InterPro" id="IPR037066">
    <property type="entry name" value="Plug_dom_sf"/>
</dbReference>
<keyword evidence="9 13" id="KW-0798">TonB box</keyword>
<keyword evidence="8" id="KW-0406">Ion transport</keyword>
<dbReference type="EMBL" id="SHMF01000002">
    <property type="protein sequence ID" value="TAA35513.1"/>
    <property type="molecule type" value="Genomic_DNA"/>
</dbReference>
<dbReference type="RefSeq" id="WP_130523270.1">
    <property type="nucleotide sequence ID" value="NZ_SHLZ01000010.1"/>
</dbReference>
<evidence type="ECO:0000256" key="13">
    <source>
        <dbReference type="RuleBase" id="RU003357"/>
    </source>
</evidence>
<evidence type="ECO:0000256" key="5">
    <source>
        <dbReference type="ARBA" id="ARBA00022692"/>
    </source>
</evidence>
<dbReference type="Pfam" id="PF07715">
    <property type="entry name" value="Plug"/>
    <property type="match status" value="1"/>
</dbReference>
<keyword evidence="10 12" id="KW-0472">Membrane</keyword>
<dbReference type="PANTHER" id="PTHR32552:SF89">
    <property type="entry name" value="CATECHOLATE SIDEROPHORE RECEPTOR FIU"/>
    <property type="match status" value="1"/>
</dbReference>
<dbReference type="Proteomes" id="UP000292087">
    <property type="component" value="Unassembled WGS sequence"/>
</dbReference>
<accession>A0A4Q8LW43</accession>
<evidence type="ECO:0000313" key="19">
    <source>
        <dbReference type="Proteomes" id="UP000292087"/>
    </source>
</evidence>
<gene>
    <name evidence="18" type="ORF">EA656_07420</name>
</gene>
<keyword evidence="11 12" id="KW-0998">Cell outer membrane</keyword>
<evidence type="ECO:0000256" key="1">
    <source>
        <dbReference type="ARBA" id="ARBA00004571"/>
    </source>
</evidence>
<dbReference type="InterPro" id="IPR012910">
    <property type="entry name" value="Plug_dom"/>
</dbReference>
<feature type="chain" id="PRO_5020393019" evidence="15">
    <location>
        <begin position="24"/>
        <end position="771"/>
    </location>
</feature>
<evidence type="ECO:0000256" key="12">
    <source>
        <dbReference type="PROSITE-ProRule" id="PRU01360"/>
    </source>
</evidence>
<dbReference type="PANTHER" id="PTHR32552">
    <property type="entry name" value="FERRICHROME IRON RECEPTOR-RELATED"/>
    <property type="match status" value="1"/>
</dbReference>
<evidence type="ECO:0000256" key="2">
    <source>
        <dbReference type="ARBA" id="ARBA00022448"/>
    </source>
</evidence>
<dbReference type="GO" id="GO:0009279">
    <property type="term" value="C:cell outer membrane"/>
    <property type="evidence" value="ECO:0007669"/>
    <property type="project" value="UniProtKB-SubCell"/>
</dbReference>
<dbReference type="GO" id="GO:0015344">
    <property type="term" value="F:siderophore uptake transmembrane transporter activity"/>
    <property type="evidence" value="ECO:0007669"/>
    <property type="project" value="TreeGrafter"/>
</dbReference>
<evidence type="ECO:0000256" key="7">
    <source>
        <dbReference type="ARBA" id="ARBA00023004"/>
    </source>
</evidence>
<protein>
    <submittedName>
        <fullName evidence="18">TonB-dependent receptor</fullName>
    </submittedName>
</protein>